<sequence>MNIHTGFDEDDKETIFERSIESVSFAKNRYPREMREEKKKKRMLKPNHVEQVNLHRIQMWLASWLSGWMAGWMIRWLDGWMAGWLAGWLAGWQHNCK</sequence>
<evidence type="ECO:0000313" key="2">
    <source>
        <dbReference type="Proteomes" id="UP000092460"/>
    </source>
</evidence>
<dbReference type="VEuPathDB" id="VectorBase:GPPI018747"/>
<dbReference type="EMBL" id="JXJN01008385">
    <property type="status" value="NOT_ANNOTATED_CDS"/>
    <property type="molecule type" value="Genomic_DNA"/>
</dbReference>
<evidence type="ECO:0000313" key="1">
    <source>
        <dbReference type="EnsemblMetazoa" id="GPPI018747-PA"/>
    </source>
</evidence>
<dbReference type="EnsemblMetazoa" id="GPPI018747-RA">
    <property type="protein sequence ID" value="GPPI018747-PA"/>
    <property type="gene ID" value="GPPI018747"/>
</dbReference>
<keyword evidence="2" id="KW-1185">Reference proteome</keyword>
<dbReference type="AlphaFoldDB" id="A0A1B0B4P7"/>
<name>A0A1B0B4P7_9MUSC</name>
<accession>A0A1B0B4P7</accession>
<reference evidence="2" key="1">
    <citation type="submission" date="2015-01" db="EMBL/GenBank/DDBJ databases">
        <authorList>
            <person name="Aksoy S."/>
            <person name="Warren W."/>
            <person name="Wilson R.K."/>
        </authorList>
    </citation>
    <scope>NUCLEOTIDE SEQUENCE [LARGE SCALE GENOMIC DNA]</scope>
    <source>
        <strain evidence="2">IAEA</strain>
    </source>
</reference>
<dbReference type="Proteomes" id="UP000092460">
    <property type="component" value="Unassembled WGS sequence"/>
</dbReference>
<proteinExistence type="predicted"/>
<organism evidence="1 2">
    <name type="scientific">Glossina palpalis gambiensis</name>
    <dbReference type="NCBI Taxonomy" id="67801"/>
    <lineage>
        <taxon>Eukaryota</taxon>
        <taxon>Metazoa</taxon>
        <taxon>Ecdysozoa</taxon>
        <taxon>Arthropoda</taxon>
        <taxon>Hexapoda</taxon>
        <taxon>Insecta</taxon>
        <taxon>Pterygota</taxon>
        <taxon>Neoptera</taxon>
        <taxon>Endopterygota</taxon>
        <taxon>Diptera</taxon>
        <taxon>Brachycera</taxon>
        <taxon>Muscomorpha</taxon>
        <taxon>Hippoboscoidea</taxon>
        <taxon>Glossinidae</taxon>
        <taxon>Glossina</taxon>
    </lineage>
</organism>
<protein>
    <submittedName>
        <fullName evidence="1">Uncharacterized protein</fullName>
    </submittedName>
</protein>
<reference evidence="1" key="2">
    <citation type="submission" date="2020-05" db="UniProtKB">
        <authorList>
            <consortium name="EnsemblMetazoa"/>
        </authorList>
    </citation>
    <scope>IDENTIFICATION</scope>
    <source>
        <strain evidence="1">IAEA</strain>
    </source>
</reference>